<keyword evidence="4 8" id="KW-0812">Transmembrane</keyword>
<organism evidence="10 11">
    <name type="scientific">Rhynchosporium graminicola</name>
    <dbReference type="NCBI Taxonomy" id="2792576"/>
    <lineage>
        <taxon>Eukaryota</taxon>
        <taxon>Fungi</taxon>
        <taxon>Dikarya</taxon>
        <taxon>Ascomycota</taxon>
        <taxon>Pezizomycotina</taxon>
        <taxon>Leotiomycetes</taxon>
        <taxon>Helotiales</taxon>
        <taxon>Ploettnerulaceae</taxon>
        <taxon>Rhynchosporium</taxon>
    </lineage>
</organism>
<protein>
    <recommendedName>
        <fullName evidence="9">Major facilitator superfamily (MFS) profile domain-containing protein</fullName>
    </recommendedName>
</protein>
<dbReference type="PANTHER" id="PTHR23506">
    <property type="entry name" value="GH10249P"/>
    <property type="match status" value="1"/>
</dbReference>
<feature type="transmembrane region" description="Helical" evidence="8">
    <location>
        <begin position="363"/>
        <end position="389"/>
    </location>
</feature>
<evidence type="ECO:0000259" key="9">
    <source>
        <dbReference type="PROSITE" id="PS50850"/>
    </source>
</evidence>
<evidence type="ECO:0000256" key="1">
    <source>
        <dbReference type="ARBA" id="ARBA00004141"/>
    </source>
</evidence>
<keyword evidence="6 8" id="KW-0472">Membrane</keyword>
<dbReference type="InterPro" id="IPR036259">
    <property type="entry name" value="MFS_trans_sf"/>
</dbReference>
<dbReference type="InterPro" id="IPR050930">
    <property type="entry name" value="MFS_Vesicular_Transporter"/>
</dbReference>
<evidence type="ECO:0000256" key="5">
    <source>
        <dbReference type="ARBA" id="ARBA00022989"/>
    </source>
</evidence>
<dbReference type="Gene3D" id="1.20.1250.20">
    <property type="entry name" value="MFS general substrate transporter like domains"/>
    <property type="match status" value="2"/>
</dbReference>
<feature type="region of interest" description="Disordered" evidence="7">
    <location>
        <begin position="467"/>
        <end position="488"/>
    </location>
</feature>
<dbReference type="InterPro" id="IPR011701">
    <property type="entry name" value="MFS"/>
</dbReference>
<comment type="subcellular location">
    <subcellularLocation>
        <location evidence="1">Membrane</location>
        <topology evidence="1">Multi-pass membrane protein</topology>
    </subcellularLocation>
</comment>
<feature type="transmembrane region" description="Helical" evidence="8">
    <location>
        <begin position="123"/>
        <end position="141"/>
    </location>
</feature>
<feature type="transmembrane region" description="Helical" evidence="8">
    <location>
        <begin position="329"/>
        <end position="351"/>
    </location>
</feature>
<feature type="transmembrane region" description="Helical" evidence="8">
    <location>
        <begin position="20"/>
        <end position="47"/>
    </location>
</feature>
<feature type="transmembrane region" description="Helical" evidence="8">
    <location>
        <begin position="440"/>
        <end position="459"/>
    </location>
</feature>
<comment type="caution">
    <text evidence="10">The sequence shown here is derived from an EMBL/GenBank/DDBJ whole genome shotgun (WGS) entry which is preliminary data.</text>
</comment>
<evidence type="ECO:0000256" key="8">
    <source>
        <dbReference type="SAM" id="Phobius"/>
    </source>
</evidence>
<evidence type="ECO:0000256" key="3">
    <source>
        <dbReference type="ARBA" id="ARBA00022448"/>
    </source>
</evidence>
<sequence length="488" mass="52286">MAAIDYTSTPWGLQWRSKTVFILGTVAIGMFTDLFLYGLVVPILPFILVDRIQVPDDQIQYYTSLLLACYAGSQVISSLPAGLIADKLPSRQPPFLVGLAALFCSTAMLFTGRTIWVLVVARLLQGLSASIVWTVGLAMVMDTVGSDKLGITIGSMFSFITVGELIAPVFGGFVYKKAGSGAVFGTAFGLLVIDFVMRLLVIEKKVAEKYGVDYSESSDDDSEFGETSPLLTNGKTKEEELAKWVIPAGQPTWVKKFPILYCMGNSRFIVALVVAFMQATTLAVFDATIVIESRDLFGFDSLKAGLLFIPLILPPLVIGPIAGRGVDKYGARVFAALGFLYLCIPLVLLRIPHIGGTAEIAKMATILGFCGLGLAIISSPSIVEASHVVEQYHRANKDLFGENGPYGQLYAVSSMVFSAGLTCGPLISGALRERVGYGNMNAIMGALCVIVSALSWVYLGRIPKMVKKGSSGCSTPRRSGCSTPREGV</sequence>
<keyword evidence="11" id="KW-1185">Reference proteome</keyword>
<feature type="transmembrane region" description="Helical" evidence="8">
    <location>
        <begin position="95"/>
        <end position="117"/>
    </location>
</feature>
<evidence type="ECO:0000256" key="7">
    <source>
        <dbReference type="SAM" id="MobiDB-lite"/>
    </source>
</evidence>
<feature type="transmembrane region" description="Helical" evidence="8">
    <location>
        <begin position="181"/>
        <end position="201"/>
    </location>
</feature>
<accession>A0A1E1LAH8</accession>
<dbReference type="CDD" id="cd17325">
    <property type="entry name" value="MFS_MdtG_SLC18_like"/>
    <property type="match status" value="1"/>
</dbReference>
<dbReference type="Proteomes" id="UP000178129">
    <property type="component" value="Unassembled WGS sequence"/>
</dbReference>
<feature type="transmembrane region" description="Helical" evidence="8">
    <location>
        <begin position="153"/>
        <end position="175"/>
    </location>
</feature>
<feature type="transmembrane region" description="Helical" evidence="8">
    <location>
        <begin position="409"/>
        <end position="428"/>
    </location>
</feature>
<dbReference type="SUPFAM" id="SSF103473">
    <property type="entry name" value="MFS general substrate transporter"/>
    <property type="match status" value="1"/>
</dbReference>
<feature type="transmembrane region" description="Helical" evidence="8">
    <location>
        <begin position="268"/>
        <end position="291"/>
    </location>
</feature>
<feature type="transmembrane region" description="Helical" evidence="8">
    <location>
        <begin position="303"/>
        <end position="322"/>
    </location>
</feature>
<gene>
    <name evidence="10" type="ORF">RCO7_09765</name>
</gene>
<feature type="compositionally biased region" description="Polar residues" evidence="7">
    <location>
        <begin position="471"/>
        <end position="482"/>
    </location>
</feature>
<dbReference type="STRING" id="914237.A0A1E1LAH8"/>
<dbReference type="GO" id="GO:0022857">
    <property type="term" value="F:transmembrane transporter activity"/>
    <property type="evidence" value="ECO:0007669"/>
    <property type="project" value="InterPro"/>
</dbReference>
<proteinExistence type="inferred from homology"/>
<dbReference type="PRINTS" id="PR01035">
    <property type="entry name" value="TCRTETA"/>
</dbReference>
<keyword evidence="5 8" id="KW-1133">Transmembrane helix</keyword>
<dbReference type="PROSITE" id="PS50850">
    <property type="entry name" value="MFS"/>
    <property type="match status" value="1"/>
</dbReference>
<evidence type="ECO:0000313" key="11">
    <source>
        <dbReference type="Proteomes" id="UP000178129"/>
    </source>
</evidence>
<name>A0A1E1LAH8_9HELO</name>
<dbReference type="AlphaFoldDB" id="A0A1E1LAH8"/>
<dbReference type="InterPro" id="IPR020846">
    <property type="entry name" value="MFS_dom"/>
</dbReference>
<dbReference type="EMBL" id="FJUW01000042">
    <property type="protein sequence ID" value="CZT07507.1"/>
    <property type="molecule type" value="Genomic_DNA"/>
</dbReference>
<evidence type="ECO:0000313" key="10">
    <source>
        <dbReference type="EMBL" id="CZT07507.1"/>
    </source>
</evidence>
<dbReference type="GO" id="GO:0016020">
    <property type="term" value="C:membrane"/>
    <property type="evidence" value="ECO:0007669"/>
    <property type="project" value="UniProtKB-SubCell"/>
</dbReference>
<dbReference type="InParanoid" id="A0A1E1LAH8"/>
<feature type="transmembrane region" description="Helical" evidence="8">
    <location>
        <begin position="59"/>
        <end position="83"/>
    </location>
</feature>
<dbReference type="InterPro" id="IPR001958">
    <property type="entry name" value="Tet-R_TetA/multi-R_MdtG-like"/>
</dbReference>
<comment type="similarity">
    <text evidence="2">Belongs to the major facilitator superfamily. Vesicular transporter family.</text>
</comment>
<evidence type="ECO:0000256" key="6">
    <source>
        <dbReference type="ARBA" id="ARBA00023136"/>
    </source>
</evidence>
<reference evidence="11" key="1">
    <citation type="submission" date="2016-03" db="EMBL/GenBank/DDBJ databases">
        <authorList>
            <person name="Ploux O."/>
        </authorList>
    </citation>
    <scope>NUCLEOTIDE SEQUENCE [LARGE SCALE GENOMIC DNA]</scope>
    <source>
        <strain evidence="11">UK7</strain>
    </source>
</reference>
<evidence type="ECO:0000256" key="4">
    <source>
        <dbReference type="ARBA" id="ARBA00022692"/>
    </source>
</evidence>
<dbReference type="Pfam" id="PF07690">
    <property type="entry name" value="MFS_1"/>
    <property type="match status" value="1"/>
</dbReference>
<evidence type="ECO:0000256" key="2">
    <source>
        <dbReference type="ARBA" id="ARBA00006829"/>
    </source>
</evidence>
<keyword evidence="3" id="KW-0813">Transport</keyword>
<dbReference type="PANTHER" id="PTHR23506:SF37">
    <property type="entry name" value="MAJOR FACILITATOR SUPERFAMILY (MFS) PROFILE DOMAIN-CONTAINING PROTEIN"/>
    <property type="match status" value="1"/>
</dbReference>
<feature type="domain" description="Major facilitator superfamily (MFS) profile" evidence="9">
    <location>
        <begin position="22"/>
        <end position="463"/>
    </location>
</feature>